<accession>A0A1Y1UTI2</accession>
<keyword evidence="1" id="KW-0732">Signal</keyword>
<protein>
    <recommendedName>
        <fullName evidence="2">Protein CPL1-like domain-containing protein</fullName>
    </recommendedName>
</protein>
<dbReference type="EMBL" id="NBSH01000001">
    <property type="protein sequence ID" value="ORX40736.1"/>
    <property type="molecule type" value="Genomic_DNA"/>
</dbReference>
<dbReference type="Pfam" id="PF21671">
    <property type="entry name" value="CPL1-like"/>
    <property type="match status" value="1"/>
</dbReference>
<dbReference type="InterPro" id="IPR038955">
    <property type="entry name" value="PriA/CPL1_fungi"/>
</dbReference>
<sequence length="299" mass="30310">MLASRFLTLVSLIAAPLALASPTSTETAELDERTFGGLFGGGGLLGGGGGGGGSGGGLGLDLNLDICLTLDLNLGGLLGGLVKRTGGGFGGFQPHTGYGNWGQHHPGGTCGDLSQINNCYKVGHACDEHCVCVPPPPAVCTDQCAILKCQAKGQATNTDCSCKQQCDCQDQFNCWQQGGKLSSNCQCVVPSKRWHRRDLPTTCAAGYSSCPVPGSAGSECLNTLISMESCGGCTSLGQGTDCSAIEGVDSVSCVAGSCAVSSCQPGYEVSSTGTTCIRSDDTAEILVGALKSAEQLLHI</sequence>
<dbReference type="RefSeq" id="XP_021874415.1">
    <property type="nucleotide sequence ID" value="XM_022014021.1"/>
</dbReference>
<dbReference type="OrthoDB" id="439917at2759"/>
<dbReference type="Proteomes" id="UP000193218">
    <property type="component" value="Unassembled WGS sequence"/>
</dbReference>
<dbReference type="GeneID" id="33555829"/>
<dbReference type="AlphaFoldDB" id="A0A1Y1UTI2"/>
<reference evidence="3 4" key="1">
    <citation type="submission" date="2017-03" db="EMBL/GenBank/DDBJ databases">
        <title>Widespread Adenine N6-methylation of Active Genes in Fungi.</title>
        <authorList>
            <consortium name="DOE Joint Genome Institute"/>
            <person name="Mondo S.J."/>
            <person name="Dannebaum R.O."/>
            <person name="Kuo R.C."/>
            <person name="Louie K.B."/>
            <person name="Bewick A.J."/>
            <person name="Labutti K."/>
            <person name="Haridas S."/>
            <person name="Kuo A."/>
            <person name="Salamov A."/>
            <person name="Ahrendt S.R."/>
            <person name="Lau R."/>
            <person name="Bowen B.P."/>
            <person name="Lipzen A."/>
            <person name="Sullivan W."/>
            <person name="Andreopoulos W.B."/>
            <person name="Clum A."/>
            <person name="Lindquist E."/>
            <person name="Daum C."/>
            <person name="Northen T.R."/>
            <person name="Ramamoorthy G."/>
            <person name="Schmitz R.J."/>
            <person name="Gryganskyi A."/>
            <person name="Culley D."/>
            <person name="Magnuson J."/>
            <person name="James T.Y."/>
            <person name="O'Malley M.A."/>
            <person name="Stajich J.E."/>
            <person name="Spatafora J.W."/>
            <person name="Visel A."/>
            <person name="Grigoriev I.V."/>
        </authorList>
    </citation>
    <scope>NUCLEOTIDE SEQUENCE [LARGE SCALE GENOMIC DNA]</scope>
    <source>
        <strain evidence="3 4">NRRL Y-17943</strain>
    </source>
</reference>
<feature type="chain" id="PRO_5013299390" description="Protein CPL1-like domain-containing protein" evidence="1">
    <location>
        <begin position="21"/>
        <end position="299"/>
    </location>
</feature>
<evidence type="ECO:0000313" key="3">
    <source>
        <dbReference type="EMBL" id="ORX40736.1"/>
    </source>
</evidence>
<keyword evidence="4" id="KW-1185">Reference proteome</keyword>
<feature type="signal peptide" evidence="1">
    <location>
        <begin position="1"/>
        <end position="20"/>
    </location>
</feature>
<comment type="caution">
    <text evidence="3">The sequence shown here is derived from an EMBL/GenBank/DDBJ whole genome shotgun (WGS) entry which is preliminary data.</text>
</comment>
<dbReference type="PANTHER" id="PTHR35192">
    <property type="entry name" value="PROTEIN, PUTATIVE-RELATED"/>
    <property type="match status" value="1"/>
</dbReference>
<dbReference type="InterPro" id="IPR048661">
    <property type="entry name" value="CPL1-like"/>
</dbReference>
<dbReference type="PANTHER" id="PTHR35192:SF2">
    <property type="entry name" value="APPLE DOMAIN-CONTAINING PROTEIN"/>
    <property type="match status" value="1"/>
</dbReference>
<proteinExistence type="predicted"/>
<evidence type="ECO:0000256" key="1">
    <source>
        <dbReference type="SAM" id="SignalP"/>
    </source>
</evidence>
<gene>
    <name evidence="3" type="ORF">BD324DRAFT_606552</name>
</gene>
<name>A0A1Y1UTI2_9TREE</name>
<organism evidence="3 4">
    <name type="scientific">Kockovaella imperatae</name>
    <dbReference type="NCBI Taxonomy" id="4999"/>
    <lineage>
        <taxon>Eukaryota</taxon>
        <taxon>Fungi</taxon>
        <taxon>Dikarya</taxon>
        <taxon>Basidiomycota</taxon>
        <taxon>Agaricomycotina</taxon>
        <taxon>Tremellomycetes</taxon>
        <taxon>Tremellales</taxon>
        <taxon>Cuniculitremaceae</taxon>
        <taxon>Kockovaella</taxon>
    </lineage>
</organism>
<evidence type="ECO:0000259" key="2">
    <source>
        <dbReference type="Pfam" id="PF21671"/>
    </source>
</evidence>
<dbReference type="InParanoid" id="A0A1Y1UTI2"/>
<feature type="domain" description="Protein CPL1-like" evidence="2">
    <location>
        <begin position="219"/>
        <end position="277"/>
    </location>
</feature>
<evidence type="ECO:0000313" key="4">
    <source>
        <dbReference type="Proteomes" id="UP000193218"/>
    </source>
</evidence>